<keyword evidence="1" id="KW-0150">Chloroplast</keyword>
<sequence>MMDLGIMNESYIIFETNGKNLLGLLFHQKVISQRAFTNTQDQEKNRSRSMRLRIGFAWVRLKSSDRIMS</sequence>
<keyword evidence="1" id="KW-0934">Plastid</keyword>
<organism evidence="1">
    <name type="scientific">Epipactis mairei</name>
    <dbReference type="NCBI Taxonomy" id="1518434"/>
    <lineage>
        <taxon>Eukaryota</taxon>
        <taxon>Viridiplantae</taxon>
        <taxon>Streptophyta</taxon>
        <taxon>Embryophyta</taxon>
        <taxon>Tracheophyta</taxon>
        <taxon>Spermatophyta</taxon>
        <taxon>Magnoliopsida</taxon>
        <taxon>Liliopsida</taxon>
        <taxon>Asparagales</taxon>
        <taxon>Orchidaceae</taxon>
        <taxon>Epidendroideae</taxon>
        <taxon>Neottieae</taxon>
        <taxon>Epipactis</taxon>
    </lineage>
</organism>
<dbReference type="AlphaFoldDB" id="A0A2P1EP33"/>
<proteinExistence type="predicted"/>
<dbReference type="EMBL" id="MG925367">
    <property type="protein sequence ID" value="AVM10624.1"/>
    <property type="molecule type" value="Genomic_DNA"/>
</dbReference>
<geneLocation type="chloroplast" evidence="1"/>
<evidence type="ECO:0000313" key="1">
    <source>
        <dbReference type="EMBL" id="AVM10624.1"/>
    </source>
</evidence>
<accession>A0A2P1EP33</accession>
<gene>
    <name evidence="1" type="primary">ndhC</name>
</gene>
<name>A0A2P1EP33_9ASPA</name>
<reference evidence="1" key="1">
    <citation type="submission" date="2018-02" db="EMBL/GenBank/DDBJ databases">
        <title>Molecular evolution of chloroplast genomes of orchid species: insights into phylogenetic relationship and adaptive evolution.</title>
        <authorList>
            <person name="Dong W."/>
            <person name="Wang R."/>
            <person name="Zhang N."/>
            <person name="Fan W."/>
            <person name="Fang M."/>
            <person name="Li Z."/>
        </authorList>
    </citation>
    <scope>NUCLEOTIDE SEQUENCE</scope>
</reference>
<protein>
    <submittedName>
        <fullName evidence="1">NADH-plastoquinone oxidoreductase subunit 3</fullName>
    </submittedName>
</protein>